<keyword evidence="1" id="KW-1133">Transmembrane helix</keyword>
<protein>
    <recommendedName>
        <fullName evidence="4">Holin</fullName>
    </recommendedName>
</protein>
<sequence>MNSLDEILTLAAQGKWIVVGAIVIGAIVRLLKSDTPLPTVPSQWRPWLALGLGAVAGIFQAVAAGTPWKKALLDGLVSALTAIAGHDLLIESLRRGREIGGGQTATPVPAVAPALKEGAS</sequence>
<organism evidence="2 3">
    <name type="scientific">Pendulispora rubella</name>
    <dbReference type="NCBI Taxonomy" id="2741070"/>
    <lineage>
        <taxon>Bacteria</taxon>
        <taxon>Pseudomonadati</taxon>
        <taxon>Myxococcota</taxon>
        <taxon>Myxococcia</taxon>
        <taxon>Myxococcales</taxon>
        <taxon>Sorangiineae</taxon>
        <taxon>Pendulisporaceae</taxon>
        <taxon>Pendulispora</taxon>
    </lineage>
</organism>
<evidence type="ECO:0008006" key="4">
    <source>
        <dbReference type="Google" id="ProtNLM"/>
    </source>
</evidence>
<keyword evidence="1" id="KW-0472">Membrane</keyword>
<evidence type="ECO:0000313" key="2">
    <source>
        <dbReference type="EMBL" id="WXB03940.1"/>
    </source>
</evidence>
<dbReference type="EMBL" id="CP089983">
    <property type="protein sequence ID" value="WXB03940.1"/>
    <property type="molecule type" value="Genomic_DNA"/>
</dbReference>
<reference evidence="2" key="1">
    <citation type="submission" date="2021-12" db="EMBL/GenBank/DDBJ databases">
        <title>Discovery of the Pendulisporaceae a myxobacterial family with distinct sporulation behavior and unique specialized metabolism.</title>
        <authorList>
            <person name="Garcia R."/>
            <person name="Popoff A."/>
            <person name="Bader C.D."/>
            <person name="Loehr J."/>
            <person name="Walesch S."/>
            <person name="Walt C."/>
            <person name="Boldt J."/>
            <person name="Bunk B."/>
            <person name="Haeckl F.J.F.P.J."/>
            <person name="Gunesch A.P."/>
            <person name="Birkelbach J."/>
            <person name="Nuebel U."/>
            <person name="Pietschmann T."/>
            <person name="Bach T."/>
            <person name="Mueller R."/>
        </authorList>
    </citation>
    <scope>NUCLEOTIDE SEQUENCE</scope>
    <source>
        <strain evidence="2">MSr11367</strain>
    </source>
</reference>
<feature type="transmembrane region" description="Helical" evidence="1">
    <location>
        <begin position="44"/>
        <end position="65"/>
    </location>
</feature>
<accession>A0ABZ2L0T6</accession>
<dbReference type="RefSeq" id="WP_394833574.1">
    <property type="nucleotide sequence ID" value="NZ_CP089929.1"/>
</dbReference>
<dbReference type="Proteomes" id="UP001374803">
    <property type="component" value="Chromosome"/>
</dbReference>
<name>A0ABZ2L0T6_9BACT</name>
<keyword evidence="1" id="KW-0812">Transmembrane</keyword>
<evidence type="ECO:0000256" key="1">
    <source>
        <dbReference type="SAM" id="Phobius"/>
    </source>
</evidence>
<evidence type="ECO:0000313" key="3">
    <source>
        <dbReference type="Proteomes" id="UP001374803"/>
    </source>
</evidence>
<keyword evidence="3" id="KW-1185">Reference proteome</keyword>
<feature type="transmembrane region" description="Helical" evidence="1">
    <location>
        <begin position="12"/>
        <end position="32"/>
    </location>
</feature>
<proteinExistence type="predicted"/>
<gene>
    <name evidence="2" type="ORF">LVJ94_44415</name>
</gene>